<sequence length="242" mass="27632">MEDWSTYYEKRVRRDLLTWENEIRASDSPLSRASQGLSRKINRWIPQKAHDALTSAIKGMVKSVLTGAQFIPKPIADPSLSLYERDEQAKLVIGKYRKIAATEGAATGAGGIILGMVDFPALLAIKMNMLFELAPLYGFETRSYRERLFILHVFQLTYSSSQTRNRIFHTIRHWQPDTTISEPDWQTFQQEYRDSMDLRKLLQLLPGIGAVVGAWANDGLTKELGRNAICSYQSRYLSVNNR</sequence>
<keyword evidence="2" id="KW-1185">Reference proteome</keyword>
<evidence type="ECO:0000313" key="2">
    <source>
        <dbReference type="Proteomes" id="UP001597497"/>
    </source>
</evidence>
<dbReference type="Pfam" id="PF12787">
    <property type="entry name" value="EcsC"/>
    <property type="match status" value="1"/>
</dbReference>
<dbReference type="PANTHER" id="PTHR41260">
    <property type="entry name" value="PROTEIN ECSC"/>
    <property type="match status" value="1"/>
</dbReference>
<organism evidence="1 2">
    <name type="scientific">Marinicrinis sediminis</name>
    <dbReference type="NCBI Taxonomy" id="1652465"/>
    <lineage>
        <taxon>Bacteria</taxon>
        <taxon>Bacillati</taxon>
        <taxon>Bacillota</taxon>
        <taxon>Bacilli</taxon>
        <taxon>Bacillales</taxon>
        <taxon>Paenibacillaceae</taxon>
    </lineage>
</organism>
<dbReference type="RefSeq" id="WP_379930681.1">
    <property type="nucleotide sequence ID" value="NZ_JBHUMM010000043.1"/>
</dbReference>
<dbReference type="Proteomes" id="UP001597497">
    <property type="component" value="Unassembled WGS sequence"/>
</dbReference>
<dbReference type="InterPro" id="IPR024787">
    <property type="entry name" value="EcsC"/>
</dbReference>
<gene>
    <name evidence="1" type="ORF">ACFSUC_16250</name>
</gene>
<proteinExistence type="predicted"/>
<protein>
    <submittedName>
        <fullName evidence="1">EcsC family protein</fullName>
    </submittedName>
</protein>
<comment type="caution">
    <text evidence="1">The sequence shown here is derived from an EMBL/GenBank/DDBJ whole genome shotgun (WGS) entry which is preliminary data.</text>
</comment>
<reference evidence="2" key="1">
    <citation type="journal article" date="2019" name="Int. J. Syst. Evol. Microbiol.">
        <title>The Global Catalogue of Microorganisms (GCM) 10K type strain sequencing project: providing services to taxonomists for standard genome sequencing and annotation.</title>
        <authorList>
            <consortium name="The Broad Institute Genomics Platform"/>
            <consortium name="The Broad Institute Genome Sequencing Center for Infectious Disease"/>
            <person name="Wu L."/>
            <person name="Ma J."/>
        </authorList>
    </citation>
    <scope>NUCLEOTIDE SEQUENCE [LARGE SCALE GENOMIC DNA]</scope>
    <source>
        <strain evidence="2">KCTC 33676</strain>
    </source>
</reference>
<dbReference type="PANTHER" id="PTHR41260:SF1">
    <property type="entry name" value="PROTEIN ECSC"/>
    <property type="match status" value="1"/>
</dbReference>
<name>A0ABW5RFD2_9BACL</name>
<accession>A0ABW5RFD2</accession>
<evidence type="ECO:0000313" key="1">
    <source>
        <dbReference type="EMBL" id="MFD2673124.1"/>
    </source>
</evidence>
<dbReference type="EMBL" id="JBHUMM010000043">
    <property type="protein sequence ID" value="MFD2673124.1"/>
    <property type="molecule type" value="Genomic_DNA"/>
</dbReference>